<name>A0A699XG22_TANCI</name>
<feature type="non-terminal residue" evidence="3">
    <location>
        <position position="1"/>
    </location>
</feature>
<dbReference type="PANTHER" id="PTHR11089">
    <property type="entry name" value="GTP-BINDING PROTEIN-RELATED"/>
    <property type="match status" value="1"/>
</dbReference>
<evidence type="ECO:0000313" key="3">
    <source>
        <dbReference type="EMBL" id="GFD59012.1"/>
    </source>
</evidence>
<evidence type="ECO:0000256" key="1">
    <source>
        <dbReference type="ARBA" id="ARBA00022741"/>
    </source>
</evidence>
<sequence length="53" mass="5975">NSERSFYKELAKVIEASDVILEVLDARDPIGTRCGDMEKMVMRAGPEKHLVLL</sequence>
<comment type="caution">
    <text evidence="3">The sequence shown here is derived from an EMBL/GenBank/DDBJ whole genome shotgun (WGS) entry which is preliminary data.</text>
</comment>
<accession>A0A699XG22</accession>
<dbReference type="AlphaFoldDB" id="A0A699XG22"/>
<dbReference type="Gene3D" id="3.40.50.300">
    <property type="entry name" value="P-loop containing nucleotide triphosphate hydrolases"/>
    <property type="match status" value="1"/>
</dbReference>
<dbReference type="PANTHER" id="PTHR11089:SF30">
    <property type="entry name" value="GUANINE NUCLEOTIDE-BINDING PROTEIN-LIKE 3 HOMOLOG"/>
    <property type="match status" value="1"/>
</dbReference>
<feature type="non-terminal residue" evidence="3">
    <location>
        <position position="53"/>
    </location>
</feature>
<dbReference type="EMBL" id="BKCJ011860196">
    <property type="protein sequence ID" value="GFD59012.1"/>
    <property type="molecule type" value="Genomic_DNA"/>
</dbReference>
<organism evidence="3">
    <name type="scientific">Tanacetum cinerariifolium</name>
    <name type="common">Dalmatian daisy</name>
    <name type="synonym">Chrysanthemum cinerariifolium</name>
    <dbReference type="NCBI Taxonomy" id="118510"/>
    <lineage>
        <taxon>Eukaryota</taxon>
        <taxon>Viridiplantae</taxon>
        <taxon>Streptophyta</taxon>
        <taxon>Embryophyta</taxon>
        <taxon>Tracheophyta</taxon>
        <taxon>Spermatophyta</taxon>
        <taxon>Magnoliopsida</taxon>
        <taxon>eudicotyledons</taxon>
        <taxon>Gunneridae</taxon>
        <taxon>Pentapetalae</taxon>
        <taxon>asterids</taxon>
        <taxon>campanulids</taxon>
        <taxon>Asterales</taxon>
        <taxon>Asteraceae</taxon>
        <taxon>Asteroideae</taxon>
        <taxon>Anthemideae</taxon>
        <taxon>Anthemidinae</taxon>
        <taxon>Tanacetum</taxon>
    </lineage>
</organism>
<evidence type="ECO:0000256" key="2">
    <source>
        <dbReference type="ARBA" id="ARBA00023134"/>
    </source>
</evidence>
<proteinExistence type="predicted"/>
<gene>
    <name evidence="3" type="ORF">Tci_930981</name>
</gene>
<dbReference type="GO" id="GO:0005525">
    <property type="term" value="F:GTP binding"/>
    <property type="evidence" value="ECO:0007669"/>
    <property type="project" value="UniProtKB-KW"/>
</dbReference>
<reference evidence="3" key="1">
    <citation type="journal article" date="2019" name="Sci. Rep.">
        <title>Draft genome of Tanacetum cinerariifolium, the natural source of mosquito coil.</title>
        <authorList>
            <person name="Yamashiro T."/>
            <person name="Shiraishi A."/>
            <person name="Satake H."/>
            <person name="Nakayama K."/>
        </authorList>
    </citation>
    <scope>NUCLEOTIDE SEQUENCE</scope>
</reference>
<dbReference type="InterPro" id="IPR050755">
    <property type="entry name" value="TRAFAC_YlqF/YawG_RiboMat"/>
</dbReference>
<protein>
    <submittedName>
        <fullName evidence="3">Guanine nucleotide-binding protein-like NSN1</fullName>
    </submittedName>
</protein>
<dbReference type="GO" id="GO:0005730">
    <property type="term" value="C:nucleolus"/>
    <property type="evidence" value="ECO:0007669"/>
    <property type="project" value="TreeGrafter"/>
</dbReference>
<keyword evidence="2" id="KW-0342">GTP-binding</keyword>
<dbReference type="InterPro" id="IPR027417">
    <property type="entry name" value="P-loop_NTPase"/>
</dbReference>
<keyword evidence="1" id="KW-0547">Nucleotide-binding</keyword>